<evidence type="ECO:0000313" key="6">
    <source>
        <dbReference type="Proteomes" id="UP000321555"/>
    </source>
</evidence>
<evidence type="ECO:0000313" key="5">
    <source>
        <dbReference type="EMBL" id="QED46518.1"/>
    </source>
</evidence>
<dbReference type="SUPFAM" id="SSF46785">
    <property type="entry name" value="Winged helix' DNA-binding domain"/>
    <property type="match status" value="1"/>
</dbReference>
<dbReference type="InterPro" id="IPR002577">
    <property type="entry name" value="HTH_HxlR"/>
</dbReference>
<protein>
    <submittedName>
        <fullName evidence="5">Helix-turn-helix transcriptional regulator</fullName>
    </submittedName>
</protein>
<keyword evidence="3" id="KW-0804">Transcription</keyword>
<dbReference type="Proteomes" id="UP000321555">
    <property type="component" value="Chromosome"/>
</dbReference>
<organism evidence="5 6">
    <name type="scientific">Cytobacillus dafuensis</name>
    <name type="common">Bacillus dafuensis</name>
    <dbReference type="NCBI Taxonomy" id="1742359"/>
    <lineage>
        <taxon>Bacteria</taxon>
        <taxon>Bacillati</taxon>
        <taxon>Bacillota</taxon>
        <taxon>Bacilli</taxon>
        <taxon>Bacillales</taxon>
        <taxon>Bacillaceae</taxon>
        <taxon>Cytobacillus</taxon>
    </lineage>
</organism>
<dbReference type="PANTHER" id="PTHR33204:SF37">
    <property type="entry name" value="HTH-TYPE TRANSCRIPTIONAL REGULATOR YODB"/>
    <property type="match status" value="1"/>
</dbReference>
<proteinExistence type="predicted"/>
<evidence type="ECO:0000256" key="1">
    <source>
        <dbReference type="ARBA" id="ARBA00023015"/>
    </source>
</evidence>
<dbReference type="Pfam" id="PF01638">
    <property type="entry name" value="HxlR"/>
    <property type="match status" value="1"/>
</dbReference>
<accession>A0A5B8Z0T7</accession>
<dbReference type="InterPro" id="IPR036390">
    <property type="entry name" value="WH_DNA-bd_sf"/>
</dbReference>
<dbReference type="STRING" id="1742359.GCA_001439625_04553"/>
<keyword evidence="2" id="KW-0238">DNA-binding</keyword>
<evidence type="ECO:0000259" key="4">
    <source>
        <dbReference type="PROSITE" id="PS51118"/>
    </source>
</evidence>
<dbReference type="EMBL" id="CP042593">
    <property type="protein sequence ID" value="QED46518.1"/>
    <property type="molecule type" value="Genomic_DNA"/>
</dbReference>
<evidence type="ECO:0000256" key="3">
    <source>
        <dbReference type="ARBA" id="ARBA00023163"/>
    </source>
</evidence>
<dbReference type="PANTHER" id="PTHR33204">
    <property type="entry name" value="TRANSCRIPTIONAL REGULATOR, MARR FAMILY"/>
    <property type="match status" value="1"/>
</dbReference>
<evidence type="ECO:0000256" key="2">
    <source>
        <dbReference type="ARBA" id="ARBA00023125"/>
    </source>
</evidence>
<keyword evidence="6" id="KW-1185">Reference proteome</keyword>
<gene>
    <name evidence="5" type="ORF">FSZ17_04095</name>
</gene>
<dbReference type="GO" id="GO:0003677">
    <property type="term" value="F:DNA binding"/>
    <property type="evidence" value="ECO:0007669"/>
    <property type="project" value="UniProtKB-KW"/>
</dbReference>
<dbReference type="RefSeq" id="WP_057775801.1">
    <property type="nucleotide sequence ID" value="NZ_CP042593.1"/>
</dbReference>
<dbReference type="OrthoDB" id="9800966at2"/>
<dbReference type="PROSITE" id="PS51118">
    <property type="entry name" value="HTH_HXLR"/>
    <property type="match status" value="1"/>
</dbReference>
<dbReference type="AlphaFoldDB" id="A0A5B8Z0T7"/>
<dbReference type="Gene3D" id="1.10.10.10">
    <property type="entry name" value="Winged helix-like DNA-binding domain superfamily/Winged helix DNA-binding domain"/>
    <property type="match status" value="1"/>
</dbReference>
<sequence>MEKKESLIQSSINEKGVSNCDSFHTTIEFIGKRWMGIIIYHLLSGPKRYHELLAEIHGISDRLLTERLRELEAQGFIVKKVSKTSPRKVEYELTQTGRGLEETIKAILKWVKENSGHTRKGNE</sequence>
<keyword evidence="1" id="KW-0805">Transcription regulation</keyword>
<feature type="domain" description="HTH hxlR-type" evidence="4">
    <location>
        <begin position="20"/>
        <end position="119"/>
    </location>
</feature>
<reference evidence="6" key="1">
    <citation type="submission" date="2019-08" db="EMBL/GenBank/DDBJ databases">
        <authorList>
            <person name="Zheng X."/>
        </authorList>
    </citation>
    <scope>NUCLEOTIDE SEQUENCE [LARGE SCALE GENOMIC DNA]</scope>
    <source>
        <strain evidence="6">FJAT-25496</strain>
    </source>
</reference>
<name>A0A5B8Z0T7_CYTDA</name>
<dbReference type="InterPro" id="IPR036388">
    <property type="entry name" value="WH-like_DNA-bd_sf"/>
</dbReference>
<dbReference type="KEGG" id="bda:FSZ17_04095"/>